<reference evidence="9" key="1">
    <citation type="submission" date="2022-01" db="EMBL/GenBank/DDBJ databases">
        <title>Collection of gut derived symbiotic bacterial strains cultured from healthy donors.</title>
        <authorList>
            <person name="Lin H."/>
            <person name="Kohout C."/>
            <person name="Waligurski E."/>
            <person name="Pamer E.G."/>
        </authorList>
    </citation>
    <scope>NUCLEOTIDE SEQUENCE</scope>
    <source>
        <strain evidence="9">DFI.7.46</strain>
    </source>
</reference>
<dbReference type="EC" id="2.7.13.3" evidence="3"/>
<name>A0AAJ1EXY8_9ACTO</name>
<dbReference type="Proteomes" id="UP001200537">
    <property type="component" value="Unassembled WGS sequence"/>
</dbReference>
<evidence type="ECO:0000256" key="7">
    <source>
        <dbReference type="ARBA" id="ARBA00023012"/>
    </source>
</evidence>
<dbReference type="Gene3D" id="1.10.287.130">
    <property type="match status" value="1"/>
</dbReference>
<dbReference type="SMART" id="SM00388">
    <property type="entry name" value="HisKA"/>
    <property type="match status" value="1"/>
</dbReference>
<dbReference type="PANTHER" id="PTHR43711">
    <property type="entry name" value="TWO-COMPONENT HISTIDINE KINASE"/>
    <property type="match status" value="1"/>
</dbReference>
<dbReference type="InterPro" id="IPR050736">
    <property type="entry name" value="Sensor_HK_Regulatory"/>
</dbReference>
<evidence type="ECO:0000256" key="4">
    <source>
        <dbReference type="ARBA" id="ARBA00022553"/>
    </source>
</evidence>
<dbReference type="InterPro" id="IPR003661">
    <property type="entry name" value="HisK_dim/P_dom"/>
</dbReference>
<comment type="subcellular location">
    <subcellularLocation>
        <location evidence="2">Cell membrane</location>
    </subcellularLocation>
</comment>
<dbReference type="PANTHER" id="PTHR43711:SF1">
    <property type="entry name" value="HISTIDINE KINASE 1"/>
    <property type="match status" value="1"/>
</dbReference>
<dbReference type="CDD" id="cd00082">
    <property type="entry name" value="HisKA"/>
    <property type="match status" value="1"/>
</dbReference>
<dbReference type="SUPFAM" id="SSF55874">
    <property type="entry name" value="ATPase domain of HSP90 chaperone/DNA topoisomerase II/histidine kinase"/>
    <property type="match status" value="1"/>
</dbReference>
<keyword evidence="6 9" id="KW-0418">Kinase</keyword>
<dbReference type="GO" id="GO:0005886">
    <property type="term" value="C:plasma membrane"/>
    <property type="evidence" value="ECO:0007669"/>
    <property type="project" value="UniProtKB-SubCell"/>
</dbReference>
<dbReference type="GO" id="GO:0000155">
    <property type="term" value="F:phosphorelay sensor kinase activity"/>
    <property type="evidence" value="ECO:0007669"/>
    <property type="project" value="InterPro"/>
</dbReference>
<accession>A0AAJ1EXY8</accession>
<dbReference type="PRINTS" id="PR00344">
    <property type="entry name" value="BCTRLSENSOR"/>
</dbReference>
<dbReference type="InterPro" id="IPR005467">
    <property type="entry name" value="His_kinase_dom"/>
</dbReference>
<dbReference type="Gene3D" id="3.30.565.10">
    <property type="entry name" value="Histidine kinase-like ATPase, C-terminal domain"/>
    <property type="match status" value="1"/>
</dbReference>
<proteinExistence type="predicted"/>
<evidence type="ECO:0000256" key="1">
    <source>
        <dbReference type="ARBA" id="ARBA00000085"/>
    </source>
</evidence>
<dbReference type="SMART" id="SM00387">
    <property type="entry name" value="HATPase_c"/>
    <property type="match status" value="1"/>
</dbReference>
<organism evidence="9 10">
    <name type="scientific">Varibaculum cambriense</name>
    <dbReference type="NCBI Taxonomy" id="184870"/>
    <lineage>
        <taxon>Bacteria</taxon>
        <taxon>Bacillati</taxon>
        <taxon>Actinomycetota</taxon>
        <taxon>Actinomycetes</taxon>
        <taxon>Actinomycetales</taxon>
        <taxon>Actinomycetaceae</taxon>
        <taxon>Varibaculum</taxon>
    </lineage>
</organism>
<dbReference type="InterPro" id="IPR003594">
    <property type="entry name" value="HATPase_dom"/>
</dbReference>
<evidence type="ECO:0000256" key="2">
    <source>
        <dbReference type="ARBA" id="ARBA00004236"/>
    </source>
</evidence>
<sequence length="258" mass="27920">MEILVFLIGLAGGILGGYALHKWIWHLPRRRAKLPSDATNTDILSHEIRTPLALISGAAELLEDTSLDERQRRLLHTVTTNSAHAIRLAETFLTGAKIRGSGLRLDKEDVDLRELVRQAASQVREILAVDILLTDPGAPLYVYGDRQLLSQVIWNLINNAARHCREGVKIVVRSFQDGAQVILEVTDNGGGISKSQRRDLFTYYGGQTSQAATANSGAGLGLGVVSQIVRGHGGEVLVDTLEGRGTTFVVSLPKGGTK</sequence>
<keyword evidence="4" id="KW-0597">Phosphoprotein</keyword>
<protein>
    <recommendedName>
        <fullName evidence="3">histidine kinase</fullName>
        <ecNumber evidence="3">2.7.13.3</ecNumber>
    </recommendedName>
</protein>
<evidence type="ECO:0000256" key="6">
    <source>
        <dbReference type="ARBA" id="ARBA00022777"/>
    </source>
</evidence>
<dbReference type="InterPro" id="IPR036097">
    <property type="entry name" value="HisK_dim/P_sf"/>
</dbReference>
<dbReference type="PROSITE" id="PS50109">
    <property type="entry name" value="HIS_KIN"/>
    <property type="match status" value="1"/>
</dbReference>
<keyword evidence="5" id="KW-0808">Transferase</keyword>
<dbReference type="EMBL" id="JAKNHJ010000006">
    <property type="protein sequence ID" value="MCG4617661.1"/>
    <property type="molecule type" value="Genomic_DNA"/>
</dbReference>
<dbReference type="Pfam" id="PF02518">
    <property type="entry name" value="HATPase_c"/>
    <property type="match status" value="1"/>
</dbReference>
<feature type="domain" description="Histidine kinase" evidence="8">
    <location>
        <begin position="43"/>
        <end position="256"/>
    </location>
</feature>
<evidence type="ECO:0000313" key="9">
    <source>
        <dbReference type="EMBL" id="MCG4617661.1"/>
    </source>
</evidence>
<dbReference type="AlphaFoldDB" id="A0AAJ1EXY8"/>
<keyword evidence="7" id="KW-0902">Two-component regulatory system</keyword>
<dbReference type="CDD" id="cd00075">
    <property type="entry name" value="HATPase"/>
    <property type="match status" value="1"/>
</dbReference>
<comment type="caution">
    <text evidence="9">The sequence shown here is derived from an EMBL/GenBank/DDBJ whole genome shotgun (WGS) entry which is preliminary data.</text>
</comment>
<evidence type="ECO:0000259" key="8">
    <source>
        <dbReference type="PROSITE" id="PS50109"/>
    </source>
</evidence>
<dbReference type="InterPro" id="IPR036890">
    <property type="entry name" value="HATPase_C_sf"/>
</dbReference>
<comment type="catalytic activity">
    <reaction evidence="1">
        <text>ATP + protein L-histidine = ADP + protein N-phospho-L-histidine.</text>
        <dbReference type="EC" id="2.7.13.3"/>
    </reaction>
</comment>
<dbReference type="SUPFAM" id="SSF47384">
    <property type="entry name" value="Homodimeric domain of signal transducing histidine kinase"/>
    <property type="match status" value="1"/>
</dbReference>
<gene>
    <name evidence="9" type="ORF">L0M99_04015</name>
</gene>
<dbReference type="InterPro" id="IPR004358">
    <property type="entry name" value="Sig_transdc_His_kin-like_C"/>
</dbReference>
<evidence type="ECO:0000256" key="3">
    <source>
        <dbReference type="ARBA" id="ARBA00012438"/>
    </source>
</evidence>
<evidence type="ECO:0000256" key="5">
    <source>
        <dbReference type="ARBA" id="ARBA00022679"/>
    </source>
</evidence>
<dbReference type="Pfam" id="PF00512">
    <property type="entry name" value="HisKA"/>
    <property type="match status" value="1"/>
</dbReference>
<evidence type="ECO:0000313" key="10">
    <source>
        <dbReference type="Proteomes" id="UP001200537"/>
    </source>
</evidence>
<dbReference type="RefSeq" id="WP_024058861.1">
    <property type="nucleotide sequence ID" value="NZ_CBCTPO010000002.1"/>
</dbReference>